<comment type="similarity">
    <text evidence="10">Belongs to the EPSP synthase family. MurA subfamily.</text>
</comment>
<reference evidence="17 18" key="1">
    <citation type="journal article" date="2015" name="Nature">
        <title>rRNA introns, odd ribosomes, and small enigmatic genomes across a large radiation of phyla.</title>
        <authorList>
            <person name="Brown C.T."/>
            <person name="Hug L.A."/>
            <person name="Thomas B.C."/>
            <person name="Sharon I."/>
            <person name="Castelle C.J."/>
            <person name="Singh A."/>
            <person name="Wilkins M.J."/>
            <person name="Williams K.H."/>
            <person name="Banfield J.F."/>
        </authorList>
    </citation>
    <scope>NUCLEOTIDE SEQUENCE [LARGE SCALE GENOMIC DNA]</scope>
</reference>
<evidence type="ECO:0000256" key="11">
    <source>
        <dbReference type="ARBA" id="ARBA00039108"/>
    </source>
</evidence>
<evidence type="ECO:0000256" key="13">
    <source>
        <dbReference type="ARBA" id="ARBA00042443"/>
    </source>
</evidence>
<protein>
    <recommendedName>
        <fullName evidence="12">UDP-N-acetylglucosamine 1-carboxyvinyltransferase</fullName>
        <ecNumber evidence="11">2.5.1.7</ecNumber>
    </recommendedName>
    <alternativeName>
        <fullName evidence="13">Enoylpyruvate transferase</fullName>
    </alternativeName>
    <alternativeName>
        <fullName evidence="14">UDP-N-acetylglucosamine enolpyruvyl transferase</fullName>
    </alternativeName>
</protein>
<dbReference type="Proteomes" id="UP000034190">
    <property type="component" value="Unassembled WGS sequence"/>
</dbReference>
<comment type="pathway">
    <text evidence="2">Cell wall biogenesis; peptidoglycan biosynthesis.</text>
</comment>
<name>A0A0G0X4X3_9BACT</name>
<evidence type="ECO:0000256" key="14">
    <source>
        <dbReference type="ARBA" id="ARBA00042842"/>
    </source>
</evidence>
<dbReference type="GO" id="GO:0009252">
    <property type="term" value="P:peptidoglycan biosynthetic process"/>
    <property type="evidence" value="ECO:0007669"/>
    <property type="project" value="UniProtKB-KW"/>
</dbReference>
<feature type="domain" description="Enolpyruvate transferase" evidence="16">
    <location>
        <begin position="7"/>
        <end position="419"/>
    </location>
</feature>
<dbReference type="InterPro" id="IPR050068">
    <property type="entry name" value="MurA_subfamily"/>
</dbReference>
<dbReference type="AlphaFoldDB" id="A0A0G0X4X3"/>
<dbReference type="GO" id="GO:0008360">
    <property type="term" value="P:regulation of cell shape"/>
    <property type="evidence" value="ECO:0007669"/>
    <property type="project" value="UniProtKB-KW"/>
</dbReference>
<evidence type="ECO:0000256" key="15">
    <source>
        <dbReference type="ARBA" id="ARBA00047527"/>
    </source>
</evidence>
<evidence type="ECO:0000256" key="7">
    <source>
        <dbReference type="ARBA" id="ARBA00022984"/>
    </source>
</evidence>
<evidence type="ECO:0000256" key="4">
    <source>
        <dbReference type="ARBA" id="ARBA00022618"/>
    </source>
</evidence>
<dbReference type="GO" id="GO:0071555">
    <property type="term" value="P:cell wall organization"/>
    <property type="evidence" value="ECO:0007669"/>
    <property type="project" value="UniProtKB-KW"/>
</dbReference>
<dbReference type="Pfam" id="PF00275">
    <property type="entry name" value="EPSP_synthase"/>
    <property type="match status" value="1"/>
</dbReference>
<comment type="catalytic activity">
    <reaction evidence="15">
        <text>phosphoenolpyruvate + UDP-N-acetyl-alpha-D-glucosamine = UDP-N-acetyl-3-O-(1-carboxyvinyl)-alpha-D-glucosamine + phosphate</text>
        <dbReference type="Rhea" id="RHEA:18681"/>
        <dbReference type="ChEBI" id="CHEBI:43474"/>
        <dbReference type="ChEBI" id="CHEBI:57705"/>
        <dbReference type="ChEBI" id="CHEBI:58702"/>
        <dbReference type="ChEBI" id="CHEBI:68483"/>
        <dbReference type="EC" id="2.5.1.7"/>
    </reaction>
</comment>
<dbReference type="NCBIfam" id="NF006873">
    <property type="entry name" value="PRK09369.1"/>
    <property type="match status" value="1"/>
</dbReference>
<dbReference type="InterPro" id="IPR013792">
    <property type="entry name" value="RNA3'P_cycl/enolpyr_Trfase_a/b"/>
</dbReference>
<dbReference type="SUPFAM" id="SSF55205">
    <property type="entry name" value="EPT/RTPC-like"/>
    <property type="match status" value="1"/>
</dbReference>
<organism evidence="17 18">
    <name type="scientific">Candidatus Falkowbacteria bacterium GW2011_GWA2_41_14</name>
    <dbReference type="NCBI Taxonomy" id="1618635"/>
    <lineage>
        <taxon>Bacteria</taxon>
        <taxon>Candidatus Falkowiibacteriota</taxon>
    </lineage>
</organism>
<comment type="caution">
    <text evidence="17">The sequence shown here is derived from an EMBL/GenBank/DDBJ whole genome shotgun (WGS) entry which is preliminary data.</text>
</comment>
<accession>A0A0G0X4X3</accession>
<keyword evidence="9" id="KW-0961">Cell wall biogenesis/degradation</keyword>
<dbReference type="GO" id="GO:0051301">
    <property type="term" value="P:cell division"/>
    <property type="evidence" value="ECO:0007669"/>
    <property type="project" value="UniProtKB-KW"/>
</dbReference>
<dbReference type="EMBL" id="LCAP01000002">
    <property type="protein sequence ID" value="KKR91705.1"/>
    <property type="molecule type" value="Genomic_DNA"/>
</dbReference>
<dbReference type="GO" id="GO:0008760">
    <property type="term" value="F:UDP-N-acetylglucosamine 1-carboxyvinyltransferase activity"/>
    <property type="evidence" value="ECO:0007669"/>
    <property type="project" value="UniProtKB-EC"/>
</dbReference>
<keyword evidence="3" id="KW-0963">Cytoplasm</keyword>
<dbReference type="InterPro" id="IPR001986">
    <property type="entry name" value="Enolpyruvate_Tfrase_dom"/>
</dbReference>
<evidence type="ECO:0000256" key="12">
    <source>
        <dbReference type="ARBA" id="ARBA00039754"/>
    </source>
</evidence>
<dbReference type="EC" id="2.5.1.7" evidence="11"/>
<dbReference type="PANTHER" id="PTHR43783:SF1">
    <property type="entry name" value="UDP-N-ACETYLGLUCOSAMINE 1-CARBOXYVINYLTRANSFERASE"/>
    <property type="match status" value="1"/>
</dbReference>
<dbReference type="InterPro" id="IPR036968">
    <property type="entry name" value="Enolpyruvate_Tfrase_sf"/>
</dbReference>
<keyword evidence="6" id="KW-0133">Cell shape</keyword>
<keyword evidence="5 17" id="KW-0808">Transferase</keyword>
<evidence type="ECO:0000313" key="17">
    <source>
        <dbReference type="EMBL" id="KKR91705.1"/>
    </source>
</evidence>
<dbReference type="GO" id="GO:0005737">
    <property type="term" value="C:cytoplasm"/>
    <property type="evidence" value="ECO:0007669"/>
    <property type="project" value="UniProtKB-SubCell"/>
</dbReference>
<evidence type="ECO:0000256" key="5">
    <source>
        <dbReference type="ARBA" id="ARBA00022679"/>
    </source>
</evidence>
<evidence type="ECO:0000259" key="16">
    <source>
        <dbReference type="Pfam" id="PF00275"/>
    </source>
</evidence>
<evidence type="ECO:0000256" key="1">
    <source>
        <dbReference type="ARBA" id="ARBA00004496"/>
    </source>
</evidence>
<proteinExistence type="inferred from homology"/>
<gene>
    <name evidence="17" type="ORF">UU43_C0002G0014</name>
</gene>
<keyword evidence="4" id="KW-0132">Cell division</keyword>
<evidence type="ECO:0000313" key="18">
    <source>
        <dbReference type="Proteomes" id="UP000034190"/>
    </source>
</evidence>
<evidence type="ECO:0000256" key="6">
    <source>
        <dbReference type="ARBA" id="ARBA00022960"/>
    </source>
</evidence>
<keyword evidence="8" id="KW-0131">Cell cycle</keyword>
<evidence type="ECO:0000256" key="3">
    <source>
        <dbReference type="ARBA" id="ARBA00022490"/>
    </source>
</evidence>
<keyword evidence="7" id="KW-0573">Peptidoglycan synthesis</keyword>
<evidence type="ECO:0000256" key="10">
    <source>
        <dbReference type="ARBA" id="ARBA00038367"/>
    </source>
</evidence>
<sequence>MSNFIINGGHKLRGTIKTNSAKNSAVAILCATPMIKGKTILSAVPRIEEVNRIIEILTSIGLKVTWLPDNKLKIINSGRLALETINRESYKKTRSVILLIGALASVFKKFSLPKIGGCELGGRTINPHIIALGHLGIEVKKVNQRFYVNRGKAKGAKFTMYESGDTASENAILAAVLLPGVTEINLCSSNYMVQDLCYFLVQAGAKIKGIGTTKLQIIGVKKLQPINYPIMPDPIEAMAFISIAVTTGSKLKITHCPIEFLSLELEKLRLMGQTMKISQPYKSANGRFSLVDIEIVPAKLNALPDKIYGRPFPGLNIDNLPLFVPILTQTNGQTLVHDWVYENRAIYYTELNKLGANVMLHDPHRVTVTGPTKLRPAEIICPPALRPAINLLICMLAAKGKSILYNSYSIDRGYENICGRLNKLGADIKRINQNNL</sequence>
<dbReference type="PANTHER" id="PTHR43783">
    <property type="entry name" value="UDP-N-ACETYLGLUCOSAMINE 1-CARBOXYVINYLTRANSFERASE"/>
    <property type="match status" value="1"/>
</dbReference>
<evidence type="ECO:0000256" key="9">
    <source>
        <dbReference type="ARBA" id="ARBA00023316"/>
    </source>
</evidence>
<comment type="subcellular location">
    <subcellularLocation>
        <location evidence="1">Cytoplasm</location>
    </subcellularLocation>
</comment>
<dbReference type="PATRIC" id="fig|1618635.3.peg.170"/>
<dbReference type="Gene3D" id="3.65.10.10">
    <property type="entry name" value="Enolpyruvate transferase domain"/>
    <property type="match status" value="2"/>
</dbReference>
<evidence type="ECO:0000256" key="8">
    <source>
        <dbReference type="ARBA" id="ARBA00023306"/>
    </source>
</evidence>
<evidence type="ECO:0000256" key="2">
    <source>
        <dbReference type="ARBA" id="ARBA00004752"/>
    </source>
</evidence>